<dbReference type="PANTHER" id="PTHR43155">
    <property type="entry name" value="CYCLIC DI-GMP PHOSPHODIESTERASE PA4108-RELATED"/>
    <property type="match status" value="1"/>
</dbReference>
<dbReference type="SUPFAM" id="SSF109604">
    <property type="entry name" value="HD-domain/PDEase-like"/>
    <property type="match status" value="1"/>
</dbReference>
<dbReference type="eggNOG" id="COG2206">
    <property type="taxonomic scope" value="Bacteria"/>
</dbReference>
<organism evidence="2 3">
    <name type="scientific">Ureibacillus manganicus DSM 26584</name>
    <dbReference type="NCBI Taxonomy" id="1384049"/>
    <lineage>
        <taxon>Bacteria</taxon>
        <taxon>Bacillati</taxon>
        <taxon>Bacillota</taxon>
        <taxon>Bacilli</taxon>
        <taxon>Bacillales</taxon>
        <taxon>Caryophanaceae</taxon>
        <taxon>Ureibacillus</taxon>
    </lineage>
</organism>
<evidence type="ECO:0000313" key="2">
    <source>
        <dbReference type="EMBL" id="KGR79892.1"/>
    </source>
</evidence>
<sequence length="362" mass="41424">MEATYVNVDESYLGKIVAQDIFANTHNPIVTRNSIITSELLHVFKVFNISKVLIFKDDISEKEKKNVENNNASKTIEIIENPFKKSYQEAIVQFKREFSKWQSLARVDIVKVRGIILPLVEEILNDRTVLFDLNQYSNPKDYIHHHSIATGLICAVIAQKLGYEKGIILQVAIAGTLADCGMSKVPSHILEKRGALNQKEYTEIWKHTVYSYQMVKDLPALKDNMKKAIIEHHERLDGSGYPRGLKTEDISPFSQIIAVADTFHAMTSERVYRSKESPFKVVEMIKENEFGKFDIRVVQALMDIIVDLPIGMRVELSNLERGEVMFINKFSPTRPLIRLLKTGEIIDLSNNRSIYIVRIITN</sequence>
<dbReference type="Gene3D" id="1.10.3210.10">
    <property type="entry name" value="Hypothetical protein af1432"/>
    <property type="match status" value="1"/>
</dbReference>
<feature type="domain" description="HD-GYP" evidence="1">
    <location>
        <begin position="121"/>
        <end position="317"/>
    </location>
</feature>
<keyword evidence="3" id="KW-1185">Reference proteome</keyword>
<comment type="caution">
    <text evidence="2">The sequence shown here is derived from an EMBL/GenBank/DDBJ whole genome shotgun (WGS) entry which is preliminary data.</text>
</comment>
<dbReference type="OrthoDB" id="9759601at2"/>
<reference evidence="2 3" key="1">
    <citation type="submission" date="2014-02" db="EMBL/GenBank/DDBJ databases">
        <title>Draft genome sequence of Lysinibacillus manganicus DSM 26584T.</title>
        <authorList>
            <person name="Zhang F."/>
            <person name="Wang G."/>
            <person name="Zhang L."/>
        </authorList>
    </citation>
    <scope>NUCLEOTIDE SEQUENCE [LARGE SCALE GENOMIC DNA]</scope>
    <source>
        <strain evidence="2 3">DSM 26584</strain>
    </source>
</reference>
<protein>
    <submittedName>
        <fullName evidence="2">C-di-GMP phosphodiesterase</fullName>
    </submittedName>
</protein>
<dbReference type="CDD" id="cd00077">
    <property type="entry name" value="HDc"/>
    <property type="match status" value="1"/>
</dbReference>
<gene>
    <name evidence="2" type="ORF">CD29_05030</name>
</gene>
<dbReference type="InterPro" id="IPR037522">
    <property type="entry name" value="HD_GYP_dom"/>
</dbReference>
<dbReference type="PROSITE" id="PS51832">
    <property type="entry name" value="HD_GYP"/>
    <property type="match status" value="1"/>
</dbReference>
<evidence type="ECO:0000313" key="3">
    <source>
        <dbReference type="Proteomes" id="UP000030416"/>
    </source>
</evidence>
<dbReference type="RefSeq" id="WP_036183515.1">
    <property type="nucleotide sequence ID" value="NZ_AVDA01000004.1"/>
</dbReference>
<name>A0A0A3IYK0_9BACL</name>
<dbReference type="Proteomes" id="UP000030416">
    <property type="component" value="Unassembled WGS sequence"/>
</dbReference>
<dbReference type="InterPro" id="IPR003607">
    <property type="entry name" value="HD/PDEase_dom"/>
</dbReference>
<proteinExistence type="predicted"/>
<dbReference type="AlphaFoldDB" id="A0A0A3IYK0"/>
<dbReference type="PANTHER" id="PTHR43155:SF2">
    <property type="entry name" value="CYCLIC DI-GMP PHOSPHODIESTERASE PA4108"/>
    <property type="match status" value="1"/>
</dbReference>
<dbReference type="STRING" id="1384049.CD29_05030"/>
<dbReference type="Pfam" id="PF13487">
    <property type="entry name" value="HD_5"/>
    <property type="match status" value="1"/>
</dbReference>
<evidence type="ECO:0000259" key="1">
    <source>
        <dbReference type="PROSITE" id="PS51832"/>
    </source>
</evidence>
<dbReference type="EMBL" id="JPVN01000004">
    <property type="protein sequence ID" value="KGR79892.1"/>
    <property type="molecule type" value="Genomic_DNA"/>
</dbReference>
<dbReference type="SMART" id="SM00471">
    <property type="entry name" value="HDc"/>
    <property type="match status" value="1"/>
</dbReference>
<accession>A0A0A3IYK0</accession>